<proteinExistence type="predicted"/>
<dbReference type="EMBL" id="LR796575">
    <property type="protein sequence ID" value="CAB4152651.1"/>
    <property type="molecule type" value="Genomic_DNA"/>
</dbReference>
<sequence>MQDKKLPTWCELVPQERHQLLGELVDAMIYSPIAVMTIQSILKSFKKNGYVRSTILPIESTTNEN</sequence>
<reference evidence="1" key="1">
    <citation type="submission" date="2020-04" db="EMBL/GenBank/DDBJ databases">
        <authorList>
            <person name="Chiriac C."/>
            <person name="Salcher M."/>
            <person name="Ghai R."/>
            <person name="Kavagutti S V."/>
        </authorList>
    </citation>
    <scope>NUCLEOTIDE SEQUENCE</scope>
</reference>
<accession>A0A6J5N3S0</accession>
<protein>
    <submittedName>
        <fullName evidence="1">Uncharacterized protein</fullName>
    </submittedName>
</protein>
<organism evidence="1">
    <name type="scientific">uncultured Caudovirales phage</name>
    <dbReference type="NCBI Taxonomy" id="2100421"/>
    <lineage>
        <taxon>Viruses</taxon>
        <taxon>Duplodnaviria</taxon>
        <taxon>Heunggongvirae</taxon>
        <taxon>Uroviricota</taxon>
        <taxon>Caudoviricetes</taxon>
        <taxon>Peduoviridae</taxon>
        <taxon>Maltschvirus</taxon>
        <taxon>Maltschvirus maltsch</taxon>
    </lineage>
</organism>
<name>A0A6J5N3S0_9CAUD</name>
<evidence type="ECO:0000313" key="1">
    <source>
        <dbReference type="EMBL" id="CAB4152651.1"/>
    </source>
</evidence>
<gene>
    <name evidence="1" type="ORF">UFOVP617_26</name>
</gene>